<reference evidence="2" key="1">
    <citation type="submission" date="2020-04" db="EMBL/GenBank/DDBJ databases">
        <authorList>
            <person name="Chiriac C."/>
            <person name="Salcher M."/>
            <person name="Ghai R."/>
            <person name="Kavagutti S V."/>
        </authorList>
    </citation>
    <scope>NUCLEOTIDE SEQUENCE</scope>
</reference>
<evidence type="ECO:0000256" key="1">
    <source>
        <dbReference type="SAM" id="MobiDB-lite"/>
    </source>
</evidence>
<dbReference type="EMBL" id="LR796233">
    <property type="protein sequence ID" value="CAB4128659.1"/>
    <property type="molecule type" value="Genomic_DNA"/>
</dbReference>
<accession>A0A6J5LA20</accession>
<sequence length="132" mass="15050">MGIFDLFKKKPEAKEEAPKAAVKPKKKSEKEIATEKGEPWVSVLSVELDPDNIGNGAFELDWNDKFITNLVRSGYQYKPGEAESVIVDRWFADICKNVVAENYEQWEANQPFEARPRVMDRKDIGDGRTEVS</sequence>
<feature type="region of interest" description="Disordered" evidence="1">
    <location>
        <begin position="15"/>
        <end position="36"/>
    </location>
</feature>
<gene>
    <name evidence="2" type="ORF">UFOVP112_51</name>
</gene>
<feature type="region of interest" description="Disordered" evidence="1">
    <location>
        <begin position="112"/>
        <end position="132"/>
    </location>
</feature>
<evidence type="ECO:0000313" key="2">
    <source>
        <dbReference type="EMBL" id="CAB4128659.1"/>
    </source>
</evidence>
<organism evidence="2">
    <name type="scientific">uncultured Caudovirales phage</name>
    <dbReference type="NCBI Taxonomy" id="2100421"/>
    <lineage>
        <taxon>Viruses</taxon>
        <taxon>Duplodnaviria</taxon>
        <taxon>Heunggongvirae</taxon>
        <taxon>Uroviricota</taxon>
        <taxon>Caudoviricetes</taxon>
        <taxon>Peduoviridae</taxon>
        <taxon>Maltschvirus</taxon>
        <taxon>Maltschvirus maltsch</taxon>
    </lineage>
</organism>
<protein>
    <submittedName>
        <fullName evidence="2">Uncharacterized protein</fullName>
    </submittedName>
</protein>
<name>A0A6J5LA20_9CAUD</name>
<feature type="compositionally biased region" description="Basic and acidic residues" evidence="1">
    <location>
        <begin position="114"/>
        <end position="132"/>
    </location>
</feature>
<proteinExistence type="predicted"/>